<feature type="transmembrane region" description="Helical" evidence="8">
    <location>
        <begin position="374"/>
        <end position="391"/>
    </location>
</feature>
<evidence type="ECO:0000256" key="4">
    <source>
        <dbReference type="ARBA" id="ARBA00022692"/>
    </source>
</evidence>
<feature type="transmembrane region" description="Helical" evidence="8">
    <location>
        <begin position="597"/>
        <end position="621"/>
    </location>
</feature>
<comment type="similarity">
    <text evidence="2">Belongs to the resistance-nodulation-cell division (RND) (TC 2.A.6) family. MmpL subfamily.</text>
</comment>
<name>A0ABV1QE48_STRMI</name>
<keyword evidence="5 8" id="KW-1133">Transmembrane helix</keyword>
<dbReference type="PANTHER" id="PTHR33406">
    <property type="entry name" value="MEMBRANE PROTEIN MJ1562-RELATED"/>
    <property type="match status" value="1"/>
</dbReference>
<evidence type="ECO:0000256" key="1">
    <source>
        <dbReference type="ARBA" id="ARBA00004651"/>
    </source>
</evidence>
<sequence length="740" mass="75689">MATLLYRLGRASLRHRKLVIALWLAVLAAVIATMSLFGGIGKLNDDFSIPGSESQQALDTMGREFPGTAGTSAQLVFTAPDGQKVTEPRYASAIDQTLSSAATAPQVVKVTEPARAGTVSADQRIAVAQVSYAAVKDDLHSGSLDALDAAAAPARTAGLDVDLGGAALGGGGAQPGAQDLIGVGVAVIVLALTFGSLLAAGMTLLTALVGVVAGVAGVLALTGAADISSTALTLALMIGLAVGIDYALFILSRYRSQLAQGDDPEHAAGLAAGTAGGAVVFAGLTVIIAMAGLSVVGIPFLTVMGLSAALAVFAAVAVALTLLPATLGITGRRLGPRPGSRAARREQAVASGSAGHRAVNAGEKWVRLATAKPWLTVLAVLAALTAVAWPAKDLTLALPDNGSAPTHTSQRSAYDTIDQAFGPGFNGPLIVLADTSATTDPEQAAGTIAKDLKKLDGVAAVAPPALNDARTYAIVQVVPDSAPDAKATQDLVTTIRDQEASIAKETGATIRVTGKTAVSIDVSAQLSSALVPFGAVVVGLSLLLLLAVFRSIIVPVKAALGFLLSIAATFGATVTVFQNGHLQGLIGVDGTTPVASFLPVVVMAVLFGLAMDYEVFLVSRIHETYHHTRSPLQAIHTGARHSARVVTAAALIMISVFAAFVHSESMILKQIAFALALGVLIDAFIVRMTLVPAILALTRHAAWWLPRWLGKRLPDLDIEGNRLTHSQPPGSAPAPAENYR</sequence>
<feature type="transmembrane region" description="Helical" evidence="8">
    <location>
        <begin position="207"/>
        <end position="225"/>
    </location>
</feature>
<evidence type="ECO:0000313" key="10">
    <source>
        <dbReference type="EMBL" id="MER0429449.1"/>
    </source>
</evidence>
<evidence type="ECO:0000256" key="8">
    <source>
        <dbReference type="SAM" id="Phobius"/>
    </source>
</evidence>
<keyword evidence="4 8" id="KW-0812">Transmembrane</keyword>
<protein>
    <submittedName>
        <fullName evidence="10">MMPL family transporter</fullName>
    </submittedName>
</protein>
<evidence type="ECO:0000256" key="5">
    <source>
        <dbReference type="ARBA" id="ARBA00022989"/>
    </source>
</evidence>
<dbReference type="InterPro" id="IPR004869">
    <property type="entry name" value="MMPL_dom"/>
</dbReference>
<feature type="transmembrane region" description="Helical" evidence="8">
    <location>
        <begin position="529"/>
        <end position="549"/>
    </location>
</feature>
<gene>
    <name evidence="10" type="ORF">ABR748_35420</name>
</gene>
<dbReference type="Pfam" id="PF03176">
    <property type="entry name" value="MMPL"/>
    <property type="match status" value="2"/>
</dbReference>
<dbReference type="RefSeq" id="WP_350241457.1">
    <property type="nucleotide sequence ID" value="NZ_JBEJUE010000060.1"/>
</dbReference>
<feature type="transmembrane region" description="Helical" evidence="8">
    <location>
        <begin position="270"/>
        <end position="292"/>
    </location>
</feature>
<dbReference type="PANTHER" id="PTHR33406:SF11">
    <property type="entry name" value="MEMBRANE PROTEIN SCO6666-RELATED"/>
    <property type="match status" value="1"/>
</dbReference>
<keyword evidence="3" id="KW-1003">Cell membrane</keyword>
<feature type="transmembrane region" description="Helical" evidence="8">
    <location>
        <begin position="298"/>
        <end position="323"/>
    </location>
</feature>
<feature type="region of interest" description="Disordered" evidence="7">
    <location>
        <begin position="720"/>
        <end position="740"/>
    </location>
</feature>
<dbReference type="Gene3D" id="1.20.1640.10">
    <property type="entry name" value="Multidrug efflux transporter AcrB transmembrane domain"/>
    <property type="match status" value="2"/>
</dbReference>
<dbReference type="InterPro" id="IPR000731">
    <property type="entry name" value="SSD"/>
</dbReference>
<dbReference type="SUPFAM" id="SSF82866">
    <property type="entry name" value="Multidrug efflux transporter AcrB transmembrane domain"/>
    <property type="match status" value="2"/>
</dbReference>
<reference evidence="10 11" key="1">
    <citation type="submission" date="2024-01" db="EMBL/GenBank/DDBJ databases">
        <title>Metagenomic exploration of the rhizosphere soil microbial community and their significance in facilitating the development of wild simulated ginseng.</title>
        <authorList>
            <person name="Huang J."/>
        </authorList>
    </citation>
    <scope>NUCLEOTIDE SEQUENCE [LARGE SCALE GENOMIC DNA]</scope>
    <source>
        <strain evidence="10 11">WY141</strain>
    </source>
</reference>
<proteinExistence type="inferred from homology"/>
<organism evidence="10 11">
    <name type="scientific">Streptomyces microflavus</name>
    <name type="common">Streptomyces lipmanii</name>
    <dbReference type="NCBI Taxonomy" id="1919"/>
    <lineage>
        <taxon>Bacteria</taxon>
        <taxon>Bacillati</taxon>
        <taxon>Actinomycetota</taxon>
        <taxon>Actinomycetes</taxon>
        <taxon>Kitasatosporales</taxon>
        <taxon>Streptomycetaceae</taxon>
        <taxon>Streptomyces</taxon>
    </lineage>
</organism>
<evidence type="ECO:0000256" key="3">
    <source>
        <dbReference type="ARBA" id="ARBA00022475"/>
    </source>
</evidence>
<feature type="transmembrane region" description="Helical" evidence="8">
    <location>
        <begin position="556"/>
        <end position="577"/>
    </location>
</feature>
<feature type="transmembrane region" description="Helical" evidence="8">
    <location>
        <begin position="20"/>
        <end position="40"/>
    </location>
</feature>
<keyword evidence="6 8" id="KW-0472">Membrane</keyword>
<dbReference type="PROSITE" id="PS50156">
    <property type="entry name" value="SSD"/>
    <property type="match status" value="2"/>
</dbReference>
<feature type="domain" description="SSD" evidence="9">
    <location>
        <begin position="197"/>
        <end position="329"/>
    </location>
</feature>
<feature type="transmembrane region" description="Helical" evidence="8">
    <location>
        <begin position="673"/>
        <end position="697"/>
    </location>
</feature>
<comment type="caution">
    <text evidence="10">The sequence shown here is derived from an EMBL/GenBank/DDBJ whole genome shotgun (WGS) entry which is preliminary data.</text>
</comment>
<dbReference type="InterPro" id="IPR050545">
    <property type="entry name" value="Mycobact_MmpL"/>
</dbReference>
<feature type="transmembrane region" description="Helical" evidence="8">
    <location>
        <begin position="231"/>
        <end position="249"/>
    </location>
</feature>
<dbReference type="EMBL" id="JBEJUE010000060">
    <property type="protein sequence ID" value="MER0429449.1"/>
    <property type="molecule type" value="Genomic_DNA"/>
</dbReference>
<feature type="transmembrane region" description="Helical" evidence="8">
    <location>
        <begin position="642"/>
        <end position="661"/>
    </location>
</feature>
<comment type="subcellular location">
    <subcellularLocation>
        <location evidence="1">Cell membrane</location>
        <topology evidence="1">Multi-pass membrane protein</topology>
    </subcellularLocation>
</comment>
<evidence type="ECO:0000256" key="6">
    <source>
        <dbReference type="ARBA" id="ARBA00023136"/>
    </source>
</evidence>
<evidence type="ECO:0000313" key="11">
    <source>
        <dbReference type="Proteomes" id="UP001456562"/>
    </source>
</evidence>
<evidence type="ECO:0000259" key="9">
    <source>
        <dbReference type="PROSITE" id="PS50156"/>
    </source>
</evidence>
<feature type="domain" description="SSD" evidence="9">
    <location>
        <begin position="532"/>
        <end position="697"/>
    </location>
</feature>
<evidence type="ECO:0000256" key="7">
    <source>
        <dbReference type="SAM" id="MobiDB-lite"/>
    </source>
</evidence>
<feature type="transmembrane region" description="Helical" evidence="8">
    <location>
        <begin position="180"/>
        <end position="200"/>
    </location>
</feature>
<dbReference type="Proteomes" id="UP001456562">
    <property type="component" value="Unassembled WGS sequence"/>
</dbReference>
<accession>A0ABV1QE48</accession>
<evidence type="ECO:0000256" key="2">
    <source>
        <dbReference type="ARBA" id="ARBA00010157"/>
    </source>
</evidence>
<keyword evidence="11" id="KW-1185">Reference proteome</keyword>